<protein>
    <submittedName>
        <fullName evidence="1">Uncharacterized protein</fullName>
    </submittedName>
</protein>
<dbReference type="AlphaFoldDB" id="A0AAD8NGG9"/>
<accession>A0AAD8NGG9</accession>
<dbReference type="EMBL" id="JAUHHV010000008">
    <property type="protein sequence ID" value="KAK1415140.1"/>
    <property type="molecule type" value="Genomic_DNA"/>
</dbReference>
<keyword evidence="2" id="KW-1185">Reference proteome</keyword>
<dbReference type="Proteomes" id="UP001229421">
    <property type="component" value="Unassembled WGS sequence"/>
</dbReference>
<evidence type="ECO:0000313" key="1">
    <source>
        <dbReference type="EMBL" id="KAK1415140.1"/>
    </source>
</evidence>
<reference evidence="1" key="1">
    <citation type="journal article" date="2023" name="bioRxiv">
        <title>Improved chromosome-level genome assembly for marigold (Tagetes erecta).</title>
        <authorList>
            <person name="Jiang F."/>
            <person name="Yuan L."/>
            <person name="Wang S."/>
            <person name="Wang H."/>
            <person name="Xu D."/>
            <person name="Wang A."/>
            <person name="Fan W."/>
        </authorList>
    </citation>
    <scope>NUCLEOTIDE SEQUENCE</scope>
    <source>
        <strain evidence="1">WSJ</strain>
        <tissue evidence="1">Leaf</tissue>
    </source>
</reference>
<comment type="caution">
    <text evidence="1">The sequence shown here is derived from an EMBL/GenBank/DDBJ whole genome shotgun (WGS) entry which is preliminary data.</text>
</comment>
<organism evidence="1 2">
    <name type="scientific">Tagetes erecta</name>
    <name type="common">African marigold</name>
    <dbReference type="NCBI Taxonomy" id="13708"/>
    <lineage>
        <taxon>Eukaryota</taxon>
        <taxon>Viridiplantae</taxon>
        <taxon>Streptophyta</taxon>
        <taxon>Embryophyta</taxon>
        <taxon>Tracheophyta</taxon>
        <taxon>Spermatophyta</taxon>
        <taxon>Magnoliopsida</taxon>
        <taxon>eudicotyledons</taxon>
        <taxon>Gunneridae</taxon>
        <taxon>Pentapetalae</taxon>
        <taxon>asterids</taxon>
        <taxon>campanulids</taxon>
        <taxon>Asterales</taxon>
        <taxon>Asteraceae</taxon>
        <taxon>Asteroideae</taxon>
        <taxon>Heliantheae alliance</taxon>
        <taxon>Tageteae</taxon>
        <taxon>Tagetes</taxon>
    </lineage>
</organism>
<proteinExistence type="predicted"/>
<gene>
    <name evidence="1" type="ORF">QVD17_30912</name>
</gene>
<sequence length="100" mass="11577">MPYVPYYYYYYSPPPPEPSSAVFGLELMMVMQARRRYMLGRQGLDRIKSLMRIVSVGDTGTHIPVMLGEVLQVFDFHKVHMFVDCNLGAGIREREDGVER</sequence>
<name>A0AAD8NGG9_TARER</name>
<evidence type="ECO:0000313" key="2">
    <source>
        <dbReference type="Proteomes" id="UP001229421"/>
    </source>
</evidence>